<reference evidence="2 3" key="1">
    <citation type="submission" date="2018-07" db="EMBL/GenBank/DDBJ databases">
        <title>Streptomyces species from bats.</title>
        <authorList>
            <person name="Dunlap C."/>
        </authorList>
    </citation>
    <scope>NUCLEOTIDE SEQUENCE [LARGE SCALE GENOMIC DNA]</scope>
    <source>
        <strain evidence="2 3">AC230</strain>
    </source>
</reference>
<gene>
    <name evidence="2" type="ORF">DVH02_00020</name>
</gene>
<dbReference type="EMBL" id="QQNA01000001">
    <property type="protein sequence ID" value="RDG40088.1"/>
    <property type="molecule type" value="Genomic_DNA"/>
</dbReference>
<evidence type="ECO:0000256" key="1">
    <source>
        <dbReference type="SAM" id="Phobius"/>
    </source>
</evidence>
<dbReference type="AlphaFoldDB" id="A0A370BE93"/>
<dbReference type="RefSeq" id="WP_114621566.1">
    <property type="nucleotide sequence ID" value="NZ_QQNA01000001.1"/>
</dbReference>
<dbReference type="Proteomes" id="UP000253741">
    <property type="component" value="Unassembled WGS sequence"/>
</dbReference>
<proteinExistence type="predicted"/>
<keyword evidence="3" id="KW-1185">Reference proteome</keyword>
<evidence type="ECO:0000313" key="3">
    <source>
        <dbReference type="Proteomes" id="UP000253741"/>
    </source>
</evidence>
<evidence type="ECO:0000313" key="2">
    <source>
        <dbReference type="EMBL" id="RDG40088.1"/>
    </source>
</evidence>
<sequence length="215" mass="23984">MTWKQRAASKRLKPGDGRQLRRFRRWQLPLRSLFWLRLPGTDGHARLYAVDVRHWARLDNSKIRAHLFLDGRHMAESKLPAAFPVDGGVIEVAMSNYGIRRCHYRPLDGQPQQLTPDPASAEGRRARFDARHPGPSRAIGIGSVLLLVIGVGLNLLQLAEPVSHIPPVTQRVGTFESPIHLPLWLNLALGGGAVLASMERALRLRYSPLLDAAGR</sequence>
<keyword evidence="1" id="KW-0472">Membrane</keyword>
<dbReference type="OrthoDB" id="2716688at2"/>
<feature type="transmembrane region" description="Helical" evidence="1">
    <location>
        <begin position="179"/>
        <end position="198"/>
    </location>
</feature>
<name>A0A370BE93_9ACTN</name>
<protein>
    <submittedName>
        <fullName evidence="2">Uncharacterized protein</fullName>
    </submittedName>
</protein>
<accession>A0A370BE93</accession>
<feature type="transmembrane region" description="Helical" evidence="1">
    <location>
        <begin position="138"/>
        <end position="159"/>
    </location>
</feature>
<keyword evidence="1" id="KW-0812">Transmembrane</keyword>
<keyword evidence="1" id="KW-1133">Transmembrane helix</keyword>
<organism evidence="2 3">
    <name type="scientific">Streptomyces corynorhini</name>
    <dbReference type="NCBI Taxonomy" id="2282652"/>
    <lineage>
        <taxon>Bacteria</taxon>
        <taxon>Bacillati</taxon>
        <taxon>Actinomycetota</taxon>
        <taxon>Actinomycetes</taxon>
        <taxon>Kitasatosporales</taxon>
        <taxon>Streptomycetaceae</taxon>
        <taxon>Streptomyces</taxon>
    </lineage>
</organism>
<comment type="caution">
    <text evidence="2">The sequence shown here is derived from an EMBL/GenBank/DDBJ whole genome shotgun (WGS) entry which is preliminary data.</text>
</comment>